<dbReference type="Pfam" id="PF06966">
    <property type="entry name" value="DUF1295"/>
    <property type="match status" value="1"/>
</dbReference>
<dbReference type="Proteomes" id="UP000271974">
    <property type="component" value="Unassembled WGS sequence"/>
</dbReference>
<keyword evidence="1" id="KW-0812">Transmembrane</keyword>
<proteinExistence type="predicted"/>
<dbReference type="Gene3D" id="1.20.120.1630">
    <property type="match status" value="1"/>
</dbReference>
<keyword evidence="1" id="KW-1133">Transmembrane helix</keyword>
<evidence type="ECO:0000313" key="3">
    <source>
        <dbReference type="Proteomes" id="UP000271974"/>
    </source>
</evidence>
<feature type="transmembrane region" description="Helical" evidence="1">
    <location>
        <begin position="99"/>
        <end position="120"/>
    </location>
</feature>
<comment type="caution">
    <text evidence="2">The sequence shown here is derived from an EMBL/GenBank/DDBJ whole genome shotgun (WGS) entry which is preliminary data.</text>
</comment>
<dbReference type="OrthoDB" id="67965at2759"/>
<dbReference type="AlphaFoldDB" id="A0A3S0ZGI1"/>
<dbReference type="PANTHER" id="PTHR32251">
    <property type="entry name" value="3-OXO-5-ALPHA-STEROID 4-DEHYDROGENASE"/>
    <property type="match status" value="1"/>
</dbReference>
<dbReference type="GO" id="GO:0016020">
    <property type="term" value="C:membrane"/>
    <property type="evidence" value="ECO:0007669"/>
    <property type="project" value="TreeGrafter"/>
</dbReference>
<dbReference type="EMBL" id="RQTK01000843">
    <property type="protein sequence ID" value="RUS74314.1"/>
    <property type="molecule type" value="Genomic_DNA"/>
</dbReference>
<dbReference type="PANTHER" id="PTHR32251:SF17">
    <property type="entry name" value="STEROID 5-ALPHA REDUCTASE C-TERMINAL DOMAIN-CONTAINING PROTEIN"/>
    <property type="match status" value="1"/>
</dbReference>
<keyword evidence="1" id="KW-0472">Membrane</keyword>
<organism evidence="2 3">
    <name type="scientific">Elysia chlorotica</name>
    <name type="common">Eastern emerald elysia</name>
    <name type="synonym">Sea slug</name>
    <dbReference type="NCBI Taxonomy" id="188477"/>
    <lineage>
        <taxon>Eukaryota</taxon>
        <taxon>Metazoa</taxon>
        <taxon>Spiralia</taxon>
        <taxon>Lophotrochozoa</taxon>
        <taxon>Mollusca</taxon>
        <taxon>Gastropoda</taxon>
        <taxon>Heterobranchia</taxon>
        <taxon>Euthyneura</taxon>
        <taxon>Panpulmonata</taxon>
        <taxon>Sacoglossa</taxon>
        <taxon>Placobranchoidea</taxon>
        <taxon>Plakobranchidae</taxon>
        <taxon>Elysia</taxon>
    </lineage>
</organism>
<evidence type="ECO:0000313" key="2">
    <source>
        <dbReference type="EMBL" id="RUS74314.1"/>
    </source>
</evidence>
<gene>
    <name evidence="2" type="ORF">EGW08_017923</name>
</gene>
<dbReference type="InterPro" id="IPR010721">
    <property type="entry name" value="UstE-like"/>
</dbReference>
<accession>A0A3S0ZGI1</accession>
<reference evidence="2 3" key="1">
    <citation type="submission" date="2019-01" db="EMBL/GenBank/DDBJ databases">
        <title>A draft genome assembly of the solar-powered sea slug Elysia chlorotica.</title>
        <authorList>
            <person name="Cai H."/>
            <person name="Li Q."/>
            <person name="Fang X."/>
            <person name="Li J."/>
            <person name="Curtis N.E."/>
            <person name="Altenburger A."/>
            <person name="Shibata T."/>
            <person name="Feng M."/>
            <person name="Maeda T."/>
            <person name="Schwartz J.A."/>
            <person name="Shigenobu S."/>
            <person name="Lundholm N."/>
            <person name="Nishiyama T."/>
            <person name="Yang H."/>
            <person name="Hasebe M."/>
            <person name="Li S."/>
            <person name="Pierce S.K."/>
            <person name="Wang J."/>
        </authorList>
    </citation>
    <scope>NUCLEOTIDE SEQUENCE [LARGE SCALE GENOMIC DNA]</scope>
    <source>
        <strain evidence="2">EC2010</strain>
        <tissue evidence="2">Whole organism of an adult</tissue>
    </source>
</reference>
<name>A0A3S0ZGI1_ELYCH</name>
<sequence length="256" mass="29070">MMGNSIAKVAAVDFGIQWAAWAVAAFFQTEKFYDLTGSLTYISLTLLSLQSNKSLHTRQKVNSSMVLAWAARLGLYLFSRVLHDGKDSRFDKVRHRPGIFLVYWTIQGVWVLSTLLPVLIVNQKKDNRPVNQQDYLGWGLWGLGFLMEVLADYQKSQFRSDPSNAGKFISSGLWSISRHPNYFGEILMWLGIYVSSRSTFQGWEHVGVVSPIFLTYLLTRLSGIPLLEAAGMKRWGTDPAYLAYIRNTACLVPFIW</sequence>
<protein>
    <submittedName>
        <fullName evidence="2">Uncharacterized protein</fullName>
    </submittedName>
</protein>
<evidence type="ECO:0000256" key="1">
    <source>
        <dbReference type="SAM" id="Phobius"/>
    </source>
</evidence>
<dbReference type="PROSITE" id="PS50244">
    <property type="entry name" value="S5A_REDUCTASE"/>
    <property type="match status" value="1"/>
</dbReference>
<keyword evidence="3" id="KW-1185">Reference proteome</keyword>